<dbReference type="Pfam" id="PF00326">
    <property type="entry name" value="Peptidase_S9"/>
    <property type="match status" value="1"/>
</dbReference>
<comment type="similarity">
    <text evidence="1">Belongs to the peptidase S9A family.</text>
</comment>
<feature type="chain" id="PRO_5047409059" evidence="3">
    <location>
        <begin position="24"/>
        <end position="712"/>
    </location>
</feature>
<reference evidence="6 7" key="1">
    <citation type="submission" date="2021-03" db="EMBL/GenBank/DDBJ databases">
        <title>Five novel Rahnella species.</title>
        <authorList>
            <person name="Brady C."/>
            <person name="Asselin J."/>
            <person name="Beer S."/>
            <person name="Bruberg M.B."/>
            <person name="Crampton B."/>
            <person name="Venter S."/>
            <person name="Arnold D."/>
            <person name="Denman S."/>
        </authorList>
    </citation>
    <scope>NUCLEOTIDE SEQUENCE [LARGE SCALE GENOMIC DNA]</scope>
    <source>
        <strain evidence="6 7">H11b</strain>
    </source>
</reference>
<feature type="domain" description="Peptidase S9A N-terminal" evidence="5">
    <location>
        <begin position="27"/>
        <end position="425"/>
    </location>
</feature>
<feature type="domain" description="Peptidase S9 prolyl oligopeptidase catalytic" evidence="4">
    <location>
        <begin position="485"/>
        <end position="696"/>
    </location>
</feature>
<accession>A0ABS6LQM9</accession>
<sequence>MTLLRLITLLTAGTLFTCSNTSAQPVPPVAEKHPHILQTGGESRTDDYYWLRDDSRQDPKVLNYLRAENQYSAQIMSGWAALTETLYQEMHARQGEQTESVPYELRGYRYQQRYLPGKEYAQYLRQPVGGNLVWQTLVDASQRAAGHQYYQFGGLEISTNNQQMAVAEDTQGRRQYSISLRNLKTGFWHNDVLQNTSGNMQWSADGDYLFYIRNHPQTLMPYQVWRHKTGTAVSQDALVYEEKDGGFYLGLSRTASDDYLMIVSSGNTSSDVRLIPAGEPLAAPQLFAARRAGVEYYLDHYRGQFYIRSSWHSPHFGLYETPSAGKPWQTLIAPNPQRDLENFALFRHQLVLQIRSQGRVQLEMIDWKTGQTRNVAFDEESYMAWLGANPTPDTDKLRYGYSSMTTPTRIYEWDMSAGTRTLLQQKPVQGVDPANYASQRLMITARDGVQVPVSLVYRKSLFRKGRNPLLTYGYGAYGMSMDPAFGASRISLLDRGFIFALIHVRGGGELGQQWYQQGKLENKTNTFNDFIDATHALTQQGFGQPGRLYAMGGSAGGLLMGAVINQEPALFRAVVAQVPFVDVLTTMSDPTLPLTEGEYEEWGNPAQPDARQRIKSYSPYDNVHAAAYPNLLVTGGLFDSQVPYWEPAKWVARLRTLNQGSSVILLSTELAAGHGGKSGRLNRLKNTAQEYSFIIQMDQDSNNKNNNRKTAW</sequence>
<protein>
    <submittedName>
        <fullName evidence="6">S9 family peptidase</fullName>
    </submittedName>
</protein>
<keyword evidence="7" id="KW-1185">Reference proteome</keyword>
<dbReference type="EMBL" id="JAFMOW010000052">
    <property type="protein sequence ID" value="MBU9854426.1"/>
    <property type="molecule type" value="Genomic_DNA"/>
</dbReference>
<feature type="signal peptide" evidence="3">
    <location>
        <begin position="1"/>
        <end position="23"/>
    </location>
</feature>
<dbReference type="Proteomes" id="UP000734343">
    <property type="component" value="Unassembled WGS sequence"/>
</dbReference>
<dbReference type="RefSeq" id="WP_217172080.1">
    <property type="nucleotide sequence ID" value="NZ_JAFMOW010000052.1"/>
</dbReference>
<dbReference type="InterPro" id="IPR023302">
    <property type="entry name" value="Pept_S9A_N"/>
</dbReference>
<dbReference type="PANTHER" id="PTHR11757:SF19">
    <property type="entry name" value="PROLYL ENDOPEPTIDASE-LIKE"/>
    <property type="match status" value="1"/>
</dbReference>
<name>A0ABS6LQM9_9GAMM</name>
<evidence type="ECO:0000256" key="3">
    <source>
        <dbReference type="SAM" id="SignalP"/>
    </source>
</evidence>
<gene>
    <name evidence="6" type="ORF">J1778_03900</name>
</gene>
<evidence type="ECO:0000256" key="1">
    <source>
        <dbReference type="ARBA" id="ARBA00005228"/>
    </source>
</evidence>
<evidence type="ECO:0000259" key="5">
    <source>
        <dbReference type="Pfam" id="PF02897"/>
    </source>
</evidence>
<dbReference type="PANTHER" id="PTHR11757">
    <property type="entry name" value="PROTEASE FAMILY S9A OLIGOPEPTIDASE"/>
    <property type="match status" value="1"/>
</dbReference>
<proteinExistence type="inferred from homology"/>
<keyword evidence="2" id="KW-0378">Hydrolase</keyword>
<evidence type="ECO:0000259" key="4">
    <source>
        <dbReference type="Pfam" id="PF00326"/>
    </source>
</evidence>
<evidence type="ECO:0000313" key="6">
    <source>
        <dbReference type="EMBL" id="MBU9854426.1"/>
    </source>
</evidence>
<dbReference type="InterPro" id="IPR002471">
    <property type="entry name" value="Pept_S9_AS"/>
</dbReference>
<dbReference type="InterPro" id="IPR051543">
    <property type="entry name" value="Serine_Peptidase_S9A"/>
</dbReference>
<evidence type="ECO:0000256" key="2">
    <source>
        <dbReference type="ARBA" id="ARBA00022801"/>
    </source>
</evidence>
<dbReference type="InterPro" id="IPR001375">
    <property type="entry name" value="Peptidase_S9_cat"/>
</dbReference>
<comment type="caution">
    <text evidence="6">The sequence shown here is derived from an EMBL/GenBank/DDBJ whole genome shotgun (WGS) entry which is preliminary data.</text>
</comment>
<dbReference type="Pfam" id="PF02897">
    <property type="entry name" value="Peptidase_S9_N"/>
    <property type="match status" value="1"/>
</dbReference>
<evidence type="ECO:0000313" key="7">
    <source>
        <dbReference type="Proteomes" id="UP000734343"/>
    </source>
</evidence>
<dbReference type="PROSITE" id="PS00708">
    <property type="entry name" value="PRO_ENDOPEP_SER"/>
    <property type="match status" value="1"/>
</dbReference>
<organism evidence="6 7">
    <name type="scientific">Rahnella bonaserana</name>
    <dbReference type="NCBI Taxonomy" id="2816248"/>
    <lineage>
        <taxon>Bacteria</taxon>
        <taxon>Pseudomonadati</taxon>
        <taxon>Pseudomonadota</taxon>
        <taxon>Gammaproteobacteria</taxon>
        <taxon>Enterobacterales</taxon>
        <taxon>Yersiniaceae</taxon>
        <taxon>Rahnella</taxon>
    </lineage>
</organism>
<keyword evidence="3" id="KW-0732">Signal</keyword>